<comment type="caution">
    <text evidence="1">The sequence shown here is derived from an EMBL/GenBank/DDBJ whole genome shotgun (WGS) entry which is preliminary data.</text>
</comment>
<evidence type="ECO:0000313" key="2">
    <source>
        <dbReference type="Proteomes" id="UP000478052"/>
    </source>
</evidence>
<name>A0A6G0YU05_APHCR</name>
<protein>
    <submittedName>
        <fullName evidence="1">Integrase catalytic domain-containing protein</fullName>
    </submittedName>
</protein>
<sequence>MADLQQCRVQQCHAFSIVDIHYAAPLTMRETSLRKSRQRKVYISVFVCRESDISAWLFRSEDIISALEISERQSIFYIHDLYVC</sequence>
<dbReference type="AlphaFoldDB" id="A0A6G0YU05"/>
<dbReference type="Proteomes" id="UP000478052">
    <property type="component" value="Unassembled WGS sequence"/>
</dbReference>
<evidence type="ECO:0000313" key="1">
    <source>
        <dbReference type="EMBL" id="KAF0761395.1"/>
    </source>
</evidence>
<dbReference type="EMBL" id="VUJU01002403">
    <property type="protein sequence ID" value="KAF0761395.1"/>
    <property type="molecule type" value="Genomic_DNA"/>
</dbReference>
<organism evidence="1 2">
    <name type="scientific">Aphis craccivora</name>
    <name type="common">Cowpea aphid</name>
    <dbReference type="NCBI Taxonomy" id="307492"/>
    <lineage>
        <taxon>Eukaryota</taxon>
        <taxon>Metazoa</taxon>
        <taxon>Ecdysozoa</taxon>
        <taxon>Arthropoda</taxon>
        <taxon>Hexapoda</taxon>
        <taxon>Insecta</taxon>
        <taxon>Pterygota</taxon>
        <taxon>Neoptera</taxon>
        <taxon>Paraneoptera</taxon>
        <taxon>Hemiptera</taxon>
        <taxon>Sternorrhyncha</taxon>
        <taxon>Aphidomorpha</taxon>
        <taxon>Aphidoidea</taxon>
        <taxon>Aphididae</taxon>
        <taxon>Aphidini</taxon>
        <taxon>Aphis</taxon>
        <taxon>Aphis</taxon>
    </lineage>
</organism>
<accession>A0A6G0YU05</accession>
<reference evidence="1 2" key="1">
    <citation type="submission" date="2019-08" db="EMBL/GenBank/DDBJ databases">
        <title>Whole genome of Aphis craccivora.</title>
        <authorList>
            <person name="Voronova N.V."/>
            <person name="Shulinski R.S."/>
            <person name="Bandarenka Y.V."/>
            <person name="Zhorov D.G."/>
            <person name="Warner D."/>
        </authorList>
    </citation>
    <scope>NUCLEOTIDE SEQUENCE [LARGE SCALE GENOMIC DNA]</scope>
    <source>
        <strain evidence="1">180601</strain>
        <tissue evidence="1">Whole Body</tissue>
    </source>
</reference>
<gene>
    <name evidence="1" type="ORF">FWK35_00030673</name>
</gene>
<proteinExistence type="predicted"/>
<keyword evidence="2" id="KW-1185">Reference proteome</keyword>